<dbReference type="OrthoDB" id="1079858at2"/>
<dbReference type="InterPro" id="IPR007838">
    <property type="entry name" value="Cell_div_ZapA-like"/>
</dbReference>
<keyword evidence="2" id="KW-1185">Reference proteome</keyword>
<evidence type="ECO:0000313" key="1">
    <source>
        <dbReference type="EMBL" id="MQP10772.1"/>
    </source>
</evidence>
<dbReference type="RefSeq" id="WP_022251924.1">
    <property type="nucleotide sequence ID" value="NZ_JAHOER010000004.1"/>
</dbReference>
<dbReference type="GO" id="GO:0051301">
    <property type="term" value="P:cell division"/>
    <property type="evidence" value="ECO:0007669"/>
    <property type="project" value="UniProtKB-KW"/>
</dbReference>
<dbReference type="AlphaFoldDB" id="A0A6A7W8N0"/>
<dbReference type="EMBL" id="VZAD01000020">
    <property type="protein sequence ID" value="MQP10772.1"/>
    <property type="molecule type" value="Genomic_DNA"/>
</dbReference>
<gene>
    <name evidence="1" type="ORF">F7D20_02080</name>
</gene>
<accession>A0A6A7W8N0</accession>
<dbReference type="Proteomes" id="UP000384372">
    <property type="component" value="Unassembled WGS sequence"/>
</dbReference>
<sequence length="99" mass="11712">MADQEQEKLLIRLHIYDTDLSVKIPREDEEYYRKSGKLINDIVNSYSKIFKGRKSDKEILYMSLLDIALRYEKESGRNDTAPYHDILTRLTAEIEDTLK</sequence>
<keyword evidence="1" id="KW-0132">Cell division</keyword>
<dbReference type="Pfam" id="PF05164">
    <property type="entry name" value="ZapA"/>
    <property type="match status" value="1"/>
</dbReference>
<dbReference type="SUPFAM" id="SSF102829">
    <property type="entry name" value="Cell division protein ZapA-like"/>
    <property type="match status" value="1"/>
</dbReference>
<comment type="caution">
    <text evidence="1">The sequence shown here is derived from an EMBL/GenBank/DDBJ whole genome shotgun (WGS) entry which is preliminary data.</text>
</comment>
<protein>
    <submittedName>
        <fullName evidence="1">Cell division protein ZapA</fullName>
    </submittedName>
</protein>
<keyword evidence="1" id="KW-0131">Cell cycle</keyword>
<evidence type="ECO:0000313" key="2">
    <source>
        <dbReference type="Proteomes" id="UP000384372"/>
    </source>
</evidence>
<reference evidence="1 2" key="1">
    <citation type="submission" date="2019-09" db="EMBL/GenBank/DDBJ databases">
        <title>Distinct polysaccharide growth profiles of human intestinal Prevotella copri isolates.</title>
        <authorList>
            <person name="Fehlner-Peach H."/>
            <person name="Magnabosco C."/>
            <person name="Raghavan V."/>
            <person name="Scher J.U."/>
            <person name="Tett A."/>
            <person name="Cox L.M."/>
            <person name="Gottsegen C."/>
            <person name="Watters A."/>
            <person name="Wiltshire- Gordon J.D."/>
            <person name="Segata N."/>
            <person name="Bonneau R."/>
            <person name="Littman D.R."/>
        </authorList>
    </citation>
    <scope>NUCLEOTIDE SEQUENCE [LARGE SCALE GENOMIC DNA]</scope>
    <source>
        <strain evidence="2">iAQ1173</strain>
    </source>
</reference>
<dbReference type="InterPro" id="IPR036192">
    <property type="entry name" value="Cell_div_ZapA-like_sf"/>
</dbReference>
<proteinExistence type="predicted"/>
<name>A0A6A7W8N0_9BACT</name>
<organism evidence="1 2">
    <name type="scientific">Segatella copri</name>
    <dbReference type="NCBI Taxonomy" id="165179"/>
    <lineage>
        <taxon>Bacteria</taxon>
        <taxon>Pseudomonadati</taxon>
        <taxon>Bacteroidota</taxon>
        <taxon>Bacteroidia</taxon>
        <taxon>Bacteroidales</taxon>
        <taxon>Prevotellaceae</taxon>
        <taxon>Segatella</taxon>
    </lineage>
</organism>